<keyword evidence="3" id="KW-0238">DNA-binding</keyword>
<dbReference type="InterPro" id="IPR051534">
    <property type="entry name" value="CBASS_pafABC_assoc_protein"/>
</dbReference>
<feature type="domain" description="WCX" evidence="2">
    <location>
        <begin position="252"/>
        <end position="327"/>
    </location>
</feature>
<protein>
    <submittedName>
        <fullName evidence="3">Putative DNA-binding transcriptional regulator YafY</fullName>
    </submittedName>
</protein>
<dbReference type="InterPro" id="IPR036390">
    <property type="entry name" value="WH_DNA-bd_sf"/>
</dbReference>
<dbReference type="SUPFAM" id="SSF46785">
    <property type="entry name" value="Winged helix' DNA-binding domain"/>
    <property type="match status" value="1"/>
</dbReference>
<dbReference type="GO" id="GO:0003677">
    <property type="term" value="F:DNA binding"/>
    <property type="evidence" value="ECO:0007669"/>
    <property type="project" value="UniProtKB-KW"/>
</dbReference>
<evidence type="ECO:0000259" key="1">
    <source>
        <dbReference type="Pfam" id="PF13280"/>
    </source>
</evidence>
<dbReference type="KEGG" id="pdio:PDMSB3_2784"/>
<gene>
    <name evidence="3" type="ORF">PDMSB3_2784</name>
</gene>
<organism evidence="3 4">
    <name type="scientific">Paraburkholderia dioscoreae</name>
    <dbReference type="NCBI Taxonomy" id="2604047"/>
    <lineage>
        <taxon>Bacteria</taxon>
        <taxon>Pseudomonadati</taxon>
        <taxon>Pseudomonadota</taxon>
        <taxon>Betaproteobacteria</taxon>
        <taxon>Burkholderiales</taxon>
        <taxon>Burkholderiaceae</taxon>
        <taxon>Paraburkholderia</taxon>
    </lineage>
</organism>
<dbReference type="InterPro" id="IPR057727">
    <property type="entry name" value="WCX_dom"/>
</dbReference>
<dbReference type="AlphaFoldDB" id="A0A5Q4Z292"/>
<feature type="domain" description="WYL" evidence="1">
    <location>
        <begin position="154"/>
        <end position="219"/>
    </location>
</feature>
<dbReference type="InterPro" id="IPR026881">
    <property type="entry name" value="WYL_dom"/>
</dbReference>
<dbReference type="Proteomes" id="UP000325811">
    <property type="component" value="Chromosome I"/>
</dbReference>
<evidence type="ECO:0000259" key="2">
    <source>
        <dbReference type="Pfam" id="PF25583"/>
    </source>
</evidence>
<dbReference type="PANTHER" id="PTHR34580:SF1">
    <property type="entry name" value="PROTEIN PAFC"/>
    <property type="match status" value="1"/>
</dbReference>
<dbReference type="PANTHER" id="PTHR34580">
    <property type="match status" value="1"/>
</dbReference>
<keyword evidence="4" id="KW-1185">Reference proteome</keyword>
<accession>A0A5Q4Z292</accession>
<dbReference type="PROSITE" id="PS52050">
    <property type="entry name" value="WYL"/>
    <property type="match status" value="1"/>
</dbReference>
<dbReference type="Pfam" id="PF13280">
    <property type="entry name" value="WYL"/>
    <property type="match status" value="1"/>
</dbReference>
<proteinExistence type="predicted"/>
<name>A0A5Q4Z292_9BURK</name>
<evidence type="ECO:0000313" key="4">
    <source>
        <dbReference type="Proteomes" id="UP000325811"/>
    </source>
</evidence>
<sequence>MSDALLRQWNVLRMIPRGGKITATEIHAKLRAAGYDVSKRTVERDLSALSVAFAIESDERNTPYGWRWKGDMPPLDFRGLTTPEALAFRLLDEHSRHLLPSGYRQELEPYFKAARQRLESEAGEKGAAAWTRAVRVVEPNQPLLAPPIDESVRAAISDALMLSRQLEVVYQALDRPASTAKALSPLGLVGVGGIMYLVVVFDGFDDVRTLALHRIRQAKLLPEPASKPEGFDLDAAIADGLFGFGELGRRSPIRLLFREHAGAHLLESPLSDDQVATPHGPGEVVIEASVPLTRRLRWWLSNFGPDVEVLGPPELRQEMAERLRKAAQRYDGPTQ</sequence>
<reference evidence="3 4" key="1">
    <citation type="submission" date="2019-08" db="EMBL/GenBank/DDBJ databases">
        <authorList>
            <person name="Herpell B J."/>
        </authorList>
    </citation>
    <scope>NUCLEOTIDE SEQUENCE [LARGE SCALE GENOMIC DNA]</scope>
    <source>
        <strain evidence="4">Msb3</strain>
    </source>
</reference>
<dbReference type="EMBL" id="LR699553">
    <property type="protein sequence ID" value="VVD29240.1"/>
    <property type="molecule type" value="Genomic_DNA"/>
</dbReference>
<dbReference type="RefSeq" id="WP_165186512.1">
    <property type="nucleotide sequence ID" value="NZ_LR699553.1"/>
</dbReference>
<evidence type="ECO:0000313" key="3">
    <source>
        <dbReference type="EMBL" id="VVD29240.1"/>
    </source>
</evidence>
<dbReference type="Pfam" id="PF25583">
    <property type="entry name" value="WCX"/>
    <property type="match status" value="1"/>
</dbReference>